<dbReference type="GO" id="GO:0022625">
    <property type="term" value="C:cytosolic large ribosomal subunit"/>
    <property type="evidence" value="ECO:0007669"/>
    <property type="project" value="TreeGrafter"/>
</dbReference>
<dbReference type="InterPro" id="IPR005822">
    <property type="entry name" value="Ribosomal_uL13"/>
</dbReference>
<dbReference type="GO" id="GO:0003729">
    <property type="term" value="F:mRNA binding"/>
    <property type="evidence" value="ECO:0007669"/>
    <property type="project" value="TreeGrafter"/>
</dbReference>
<evidence type="ECO:0000256" key="5">
    <source>
        <dbReference type="ARBA" id="ARBA00035367"/>
    </source>
</evidence>
<evidence type="ECO:0000313" key="7">
    <source>
        <dbReference type="EMBL" id="EKC40630.1"/>
    </source>
</evidence>
<comment type="similarity">
    <text evidence="1 6">Belongs to the universal ribosomal protein uL13 family.</text>
</comment>
<reference evidence="7" key="1">
    <citation type="journal article" date="2012" name="Nature">
        <title>The oyster genome reveals stress adaptation and complexity of shell formation.</title>
        <authorList>
            <person name="Zhang G."/>
            <person name="Fang X."/>
            <person name="Guo X."/>
            <person name="Li L."/>
            <person name="Luo R."/>
            <person name="Xu F."/>
            <person name="Yang P."/>
            <person name="Zhang L."/>
            <person name="Wang X."/>
            <person name="Qi H."/>
            <person name="Xiong Z."/>
            <person name="Que H."/>
            <person name="Xie Y."/>
            <person name="Holland P.W."/>
            <person name="Paps J."/>
            <person name="Zhu Y."/>
            <person name="Wu F."/>
            <person name="Chen Y."/>
            <person name="Wang J."/>
            <person name="Peng C."/>
            <person name="Meng J."/>
            <person name="Yang L."/>
            <person name="Liu J."/>
            <person name="Wen B."/>
            <person name="Zhang N."/>
            <person name="Huang Z."/>
            <person name="Zhu Q."/>
            <person name="Feng Y."/>
            <person name="Mount A."/>
            <person name="Hedgecock D."/>
            <person name="Xu Z."/>
            <person name="Liu Y."/>
            <person name="Domazet-Loso T."/>
            <person name="Du Y."/>
            <person name="Sun X."/>
            <person name="Zhang S."/>
            <person name="Liu B."/>
            <person name="Cheng P."/>
            <person name="Jiang X."/>
            <person name="Li J."/>
            <person name="Fan D."/>
            <person name="Wang W."/>
            <person name="Fu W."/>
            <person name="Wang T."/>
            <person name="Wang B."/>
            <person name="Zhang J."/>
            <person name="Peng Z."/>
            <person name="Li Y."/>
            <person name="Li N."/>
            <person name="Wang J."/>
            <person name="Chen M."/>
            <person name="He Y."/>
            <person name="Tan F."/>
            <person name="Song X."/>
            <person name="Zheng Q."/>
            <person name="Huang R."/>
            <person name="Yang H."/>
            <person name="Du X."/>
            <person name="Chen L."/>
            <person name="Yang M."/>
            <person name="Gaffney P.M."/>
            <person name="Wang S."/>
            <person name="Luo L."/>
            <person name="She Z."/>
            <person name="Ming Y."/>
            <person name="Huang W."/>
            <person name="Zhang S."/>
            <person name="Huang B."/>
            <person name="Zhang Y."/>
            <person name="Qu T."/>
            <person name="Ni P."/>
            <person name="Miao G."/>
            <person name="Wang J."/>
            <person name="Wang Q."/>
            <person name="Steinberg C.E."/>
            <person name="Wang H."/>
            <person name="Li N."/>
            <person name="Qian L."/>
            <person name="Zhang G."/>
            <person name="Li Y."/>
            <person name="Yang H."/>
            <person name="Liu X."/>
            <person name="Wang J."/>
            <person name="Yin Y."/>
            <person name="Wang J."/>
        </authorList>
    </citation>
    <scope>NUCLEOTIDE SEQUENCE [LARGE SCALE GENOMIC DNA]</scope>
    <source>
        <strain evidence="7">05x7-T-G4-1.051#20</strain>
    </source>
</reference>
<dbReference type="FunCoup" id="K1RGT9">
    <property type="interactions" value="899"/>
</dbReference>
<dbReference type="Pfam" id="PF00572">
    <property type="entry name" value="Ribosomal_L13"/>
    <property type="match status" value="1"/>
</dbReference>
<sequence>METRRCCLQTPKTSSSLSSLVSLWNITFKEKELTFKEEQIFSEAKTGQHPPNPSPMLCWGLVPDPPTHPPLPDAMFCGASPPPRSHVPEAASGGPLQRNTWNPKALPFSTMGLQSKPLLIDARGHLLGRLASIVAKTVLQGQRVIVVRCEGINISGNFYRNKLKVLKYLRLRCNVKPSRGPFHFRAPSKMFYKAVRGMVPHKTSRGAEAMERLKVFEGIPPPYDKQKRMVVPSALRANRLNPSRKYCDLNRLSHEVGWKYQKVISTLETRRKVKSKNHFERKKFLLALREKAKQNAAKKIAPHQKVIESYGFH</sequence>
<dbReference type="InterPro" id="IPR036899">
    <property type="entry name" value="Ribosomal_uL13_sf"/>
</dbReference>
<dbReference type="InParanoid" id="K1RGT9"/>
<name>K1RGT9_MAGGI</name>
<evidence type="ECO:0000256" key="4">
    <source>
        <dbReference type="ARBA" id="ARBA00035201"/>
    </source>
</evidence>
<dbReference type="Gene3D" id="3.90.1180.10">
    <property type="entry name" value="Ribosomal protein L13"/>
    <property type="match status" value="1"/>
</dbReference>
<dbReference type="FunFam" id="6.10.250.3250:FF:000001">
    <property type="entry name" value="60S ribosomal protein L13a"/>
    <property type="match status" value="1"/>
</dbReference>
<dbReference type="AlphaFoldDB" id="K1RGT9"/>
<dbReference type="NCBIfam" id="TIGR01077">
    <property type="entry name" value="L13_A_E"/>
    <property type="match status" value="1"/>
</dbReference>
<dbReference type="SUPFAM" id="SSF52161">
    <property type="entry name" value="Ribosomal protein L13"/>
    <property type="match status" value="1"/>
</dbReference>
<protein>
    <recommendedName>
        <fullName evidence="4">Large ribosomal subunit protein uL13</fullName>
    </recommendedName>
    <alternativeName>
        <fullName evidence="5">60S ribosomal protein L13a</fullName>
    </alternativeName>
</protein>
<dbReference type="PANTHER" id="PTHR11545">
    <property type="entry name" value="RIBOSOMAL PROTEIN L13"/>
    <property type="match status" value="1"/>
</dbReference>
<dbReference type="HOGENOM" id="CLU_076922_2_0_1"/>
<keyword evidence="3 6" id="KW-0687">Ribonucleoprotein</keyword>
<accession>K1RGT9</accession>
<dbReference type="InterPro" id="IPR023563">
    <property type="entry name" value="Ribosomal_uL13_CS"/>
</dbReference>
<dbReference type="GO" id="GO:0006412">
    <property type="term" value="P:translation"/>
    <property type="evidence" value="ECO:0007669"/>
    <property type="project" value="InterPro"/>
</dbReference>
<dbReference type="GO" id="GO:0003735">
    <property type="term" value="F:structural constituent of ribosome"/>
    <property type="evidence" value="ECO:0007669"/>
    <property type="project" value="InterPro"/>
</dbReference>
<dbReference type="PROSITE" id="PS00783">
    <property type="entry name" value="RIBOSOMAL_L13"/>
    <property type="match status" value="1"/>
</dbReference>
<dbReference type="CDD" id="cd00392">
    <property type="entry name" value="Ribosomal_L13"/>
    <property type="match status" value="1"/>
</dbReference>
<dbReference type="InterPro" id="IPR005755">
    <property type="entry name" value="Ribosomal_uL13_euk/arc"/>
</dbReference>
<gene>
    <name evidence="7" type="ORF">CGI_10021874</name>
</gene>
<dbReference type="PANTHER" id="PTHR11545:SF3">
    <property type="entry name" value="LARGE RIBOSOMAL SUBUNIT PROTEIN UL13"/>
    <property type="match status" value="1"/>
</dbReference>
<evidence type="ECO:0000256" key="2">
    <source>
        <dbReference type="ARBA" id="ARBA00022980"/>
    </source>
</evidence>
<keyword evidence="2 6" id="KW-0689">Ribosomal protein</keyword>
<proteinExistence type="inferred from homology"/>
<evidence type="ECO:0000256" key="3">
    <source>
        <dbReference type="ARBA" id="ARBA00023274"/>
    </source>
</evidence>
<dbReference type="FunFam" id="3.90.1180.10:FF:000002">
    <property type="entry name" value="60S ribosomal protein L16"/>
    <property type="match status" value="1"/>
</dbReference>
<evidence type="ECO:0000256" key="6">
    <source>
        <dbReference type="RuleBase" id="RU003877"/>
    </source>
</evidence>
<dbReference type="HAMAP" id="MF_01366">
    <property type="entry name" value="Ribosomal_uL13"/>
    <property type="match status" value="1"/>
</dbReference>
<organism evidence="7">
    <name type="scientific">Magallana gigas</name>
    <name type="common">Pacific oyster</name>
    <name type="synonym">Crassostrea gigas</name>
    <dbReference type="NCBI Taxonomy" id="29159"/>
    <lineage>
        <taxon>Eukaryota</taxon>
        <taxon>Metazoa</taxon>
        <taxon>Spiralia</taxon>
        <taxon>Lophotrochozoa</taxon>
        <taxon>Mollusca</taxon>
        <taxon>Bivalvia</taxon>
        <taxon>Autobranchia</taxon>
        <taxon>Pteriomorphia</taxon>
        <taxon>Ostreida</taxon>
        <taxon>Ostreoidea</taxon>
        <taxon>Ostreidae</taxon>
        <taxon>Magallana</taxon>
    </lineage>
</organism>
<dbReference type="GO" id="GO:0017148">
    <property type="term" value="P:negative regulation of translation"/>
    <property type="evidence" value="ECO:0007669"/>
    <property type="project" value="TreeGrafter"/>
</dbReference>
<evidence type="ECO:0000256" key="1">
    <source>
        <dbReference type="ARBA" id="ARBA00006227"/>
    </source>
</evidence>
<dbReference type="EMBL" id="JH817080">
    <property type="protein sequence ID" value="EKC40630.1"/>
    <property type="molecule type" value="Genomic_DNA"/>
</dbReference>
<dbReference type="Gene3D" id="6.10.250.3250">
    <property type="match status" value="1"/>
</dbReference>